<comment type="caution">
    <text evidence="1">The sequence shown here is derived from an EMBL/GenBank/DDBJ whole genome shotgun (WGS) entry which is preliminary data.</text>
</comment>
<dbReference type="EMBL" id="SWJZ01000013">
    <property type="protein sequence ID" value="TKD22996.1"/>
    <property type="molecule type" value="Genomic_DNA"/>
</dbReference>
<dbReference type="AlphaFoldDB" id="A0A4U1JUZ9"/>
<dbReference type="OrthoDB" id="9801242at2"/>
<gene>
    <name evidence="1" type="ORF">FBT96_04045</name>
</gene>
<dbReference type="Proteomes" id="UP000310597">
    <property type="component" value="Unassembled WGS sequence"/>
</dbReference>
<reference evidence="1 2" key="1">
    <citation type="submission" date="2019-04" db="EMBL/GenBank/DDBJ databases">
        <title>Draft Whole-Genome sequence of the purple photosynthetic bacterium Rhodobacter capsulatus SP108 with an indigenous class A beta-lactamase.</title>
        <authorList>
            <person name="Robertson S."/>
            <person name="Meyer T.E."/>
            <person name="Kyndt J.A."/>
        </authorList>
    </citation>
    <scope>NUCLEOTIDE SEQUENCE [LARGE SCALE GENOMIC DNA]</scope>
    <source>
        <strain evidence="1 2">SP108</strain>
    </source>
</reference>
<organism evidence="1 2">
    <name type="scientific">Rhodobacter capsulatus</name>
    <name type="common">Rhodopseudomonas capsulata</name>
    <dbReference type="NCBI Taxonomy" id="1061"/>
    <lineage>
        <taxon>Bacteria</taxon>
        <taxon>Pseudomonadati</taxon>
        <taxon>Pseudomonadota</taxon>
        <taxon>Alphaproteobacteria</taxon>
        <taxon>Rhodobacterales</taxon>
        <taxon>Rhodobacter group</taxon>
        <taxon>Rhodobacter</taxon>
    </lineage>
</organism>
<protein>
    <submittedName>
        <fullName evidence="1">Uncharacterized protein</fullName>
    </submittedName>
</protein>
<evidence type="ECO:0000313" key="2">
    <source>
        <dbReference type="Proteomes" id="UP000310597"/>
    </source>
</evidence>
<name>A0A4U1JUZ9_RHOCA</name>
<proteinExistence type="predicted"/>
<accession>A0A4U1JUZ9</accession>
<sequence length="73" mass="8005">MAGLTRSNPFKIALNAREAANALSLTLPEFERLVACGSLPRPVFLSPEIPCWRCADIDAALHGTNVEHEEFEP</sequence>
<evidence type="ECO:0000313" key="1">
    <source>
        <dbReference type="EMBL" id="TKD22996.1"/>
    </source>
</evidence>